<keyword evidence="2 9" id="KW-0547">Nucleotide-binding</keyword>
<reference evidence="11 12" key="1">
    <citation type="submission" date="2017-11" db="EMBL/GenBank/DDBJ databases">
        <title>Genome sequence of Mesoplasma corruscae ELCA-2 (ATCC 49579).</title>
        <authorList>
            <person name="Lo W.-S."/>
            <person name="Kuo C.-H."/>
        </authorList>
    </citation>
    <scope>NUCLEOTIDE SEQUENCE [LARGE SCALE GENOMIC DNA]</scope>
    <source>
        <strain evidence="11 12">ELCA-2</strain>
    </source>
</reference>
<keyword evidence="5 9" id="KW-0067">ATP-binding</keyword>
<comment type="caution">
    <text evidence="11">The sequence shown here is derived from an EMBL/GenBank/DDBJ whole genome shotgun (WGS) entry which is preliminary data.</text>
</comment>
<evidence type="ECO:0000259" key="10">
    <source>
        <dbReference type="SMART" id="SM00382"/>
    </source>
</evidence>
<comment type="function">
    <text evidence="9">The RuvA-RuvB-RuvC complex processes Holliday junction (HJ) DNA during genetic recombination and DNA repair, while the RuvA-RuvB complex plays an important role in the rescue of blocked DNA replication forks via replication fork reversal (RFR). RuvA specifically binds to HJ cruciform DNA, conferring on it an open structure. The RuvB hexamer acts as an ATP-dependent pump, pulling dsDNA into and through the RuvAB complex. RuvB forms 2 homohexamers on either side of HJ DNA bound by 1 or 2 RuvA tetramers; 4 subunits per hexamer contact DNA at a time. Coordinated motions by a converter formed by DNA-disengaged RuvB subunits stimulates ATP hydrolysis and nucleotide exchange. Immobilization of the converter enables RuvB to convert the ATP-contained energy into a lever motion, pulling 2 nucleotides of DNA out of the RuvA tetramer per ATP hydrolyzed, thus driving DNA branch migration. The RuvB motors rotate together with the DNA substrate, which together with the progressing nucleotide cycle form the mechanistic basis for DNA recombination by continuous HJ branch migration. Branch migration allows RuvC to scan DNA until it finds its consensus sequence, where it cleaves and resolves cruciform DNA.</text>
</comment>
<keyword evidence="4 9" id="KW-0378">Hydrolase</keyword>
<dbReference type="HAMAP" id="MF_00016">
    <property type="entry name" value="DNA_HJ_migration_RuvB"/>
    <property type="match status" value="1"/>
</dbReference>
<dbReference type="Gene3D" id="1.10.10.10">
    <property type="entry name" value="Winged helix-like DNA-binding domain superfamily/Winged helix DNA-binding domain"/>
    <property type="match status" value="1"/>
</dbReference>
<dbReference type="GO" id="GO:0048476">
    <property type="term" value="C:Holliday junction resolvase complex"/>
    <property type="evidence" value="ECO:0007669"/>
    <property type="project" value="UniProtKB-UniRule"/>
</dbReference>
<keyword evidence="6 9" id="KW-0238">DNA-binding</keyword>
<sequence length="319" mass="36797">MNKSFRPEKWEDFLGQSYIINSLKIYTQASVTNKKSLDNILISGPSGMGKTSLAYLIAKVLKVKIHIINGPNLAKPSDLISIITAIKENEVLFMDEIHSVSKEILEVLYPVIEDSKISIIIGKDYNSKIVDIKLPNFTIVCATTQVDKLAHPFINRFAIYFQLSDYTKQELSQIVKMTAEKLNIDIFYESQLIIANHCRNTPRIIINLIKRINDYYTTNQINDFSPKSIYYVFRQMQIYEFGLYEKDFEYLKKLKEHKCLGVDYIGQMINVPSATIINNIEPILIKEKLITRTIKGRILTNKGIEYLNKNILLKNTLNQ</sequence>
<dbReference type="GO" id="GO:0005737">
    <property type="term" value="C:cytoplasm"/>
    <property type="evidence" value="ECO:0007669"/>
    <property type="project" value="UniProtKB-SubCell"/>
</dbReference>
<feature type="binding site" evidence="9">
    <location>
        <position position="166"/>
    </location>
    <ligand>
        <name>ATP</name>
        <dbReference type="ChEBI" id="CHEBI:30616"/>
    </ligand>
</feature>
<keyword evidence="8 9" id="KW-0234">DNA repair</keyword>
<dbReference type="InterPro" id="IPR008823">
    <property type="entry name" value="RuvB_wg_C"/>
</dbReference>
<dbReference type="CDD" id="cd00009">
    <property type="entry name" value="AAA"/>
    <property type="match status" value="1"/>
</dbReference>
<feature type="binding site" evidence="9">
    <location>
        <position position="156"/>
    </location>
    <ligand>
        <name>ATP</name>
        <dbReference type="ChEBI" id="CHEBI:30616"/>
    </ligand>
</feature>
<evidence type="ECO:0000256" key="9">
    <source>
        <dbReference type="HAMAP-Rule" id="MF_00016"/>
    </source>
</evidence>
<dbReference type="InterPro" id="IPR004605">
    <property type="entry name" value="DNA_helicase_Holl-junc_RuvB"/>
</dbReference>
<evidence type="ECO:0000256" key="3">
    <source>
        <dbReference type="ARBA" id="ARBA00022763"/>
    </source>
</evidence>
<feature type="binding site" evidence="9">
    <location>
        <position position="47"/>
    </location>
    <ligand>
        <name>ATP</name>
        <dbReference type="ChEBI" id="CHEBI:30616"/>
    </ligand>
</feature>
<dbReference type="Gene3D" id="3.40.50.300">
    <property type="entry name" value="P-loop containing nucleotide triphosphate hydrolases"/>
    <property type="match status" value="1"/>
</dbReference>
<feature type="binding site" evidence="9">
    <location>
        <position position="50"/>
    </location>
    <ligand>
        <name>ATP</name>
        <dbReference type="ChEBI" id="CHEBI:30616"/>
    </ligand>
</feature>
<protein>
    <recommendedName>
        <fullName evidence="9">Holliday junction branch migration complex subunit RuvB</fullName>
        <ecNumber evidence="9">3.6.4.-</ecNumber>
    </recommendedName>
</protein>
<dbReference type="RefSeq" id="WP_104208072.1">
    <property type="nucleotide sequence ID" value="NZ_PHNF01000002.1"/>
</dbReference>
<dbReference type="EMBL" id="PHNF01000002">
    <property type="protein sequence ID" value="PPE06231.1"/>
    <property type="molecule type" value="Genomic_DNA"/>
</dbReference>
<dbReference type="GO" id="GO:0016887">
    <property type="term" value="F:ATP hydrolysis activity"/>
    <property type="evidence" value="ECO:0007669"/>
    <property type="project" value="RHEA"/>
</dbReference>
<comment type="caution">
    <text evidence="9">Lacks conserved residue(s) required for the propagation of feature annotation.</text>
</comment>
<dbReference type="PANTHER" id="PTHR42848:SF1">
    <property type="entry name" value="HOLLIDAY JUNCTION BRANCH MIGRATION COMPLEX SUBUNIT RUVB"/>
    <property type="match status" value="1"/>
</dbReference>
<dbReference type="NCBIfam" id="NF000868">
    <property type="entry name" value="PRK00080.1"/>
    <property type="match status" value="1"/>
</dbReference>
<keyword evidence="12" id="KW-1185">Reference proteome</keyword>
<feature type="binding site" evidence="9">
    <location>
        <position position="203"/>
    </location>
    <ligand>
        <name>ATP</name>
        <dbReference type="ChEBI" id="CHEBI:30616"/>
    </ligand>
</feature>
<gene>
    <name evidence="9 11" type="primary">ruvB</name>
    <name evidence="11" type="ORF">MCORR_v1c05350</name>
</gene>
<feature type="region of interest" description="Small ATPAse domain (RuvB-S)" evidence="9">
    <location>
        <begin position="167"/>
        <end position="237"/>
    </location>
</feature>
<dbReference type="GO" id="GO:0000400">
    <property type="term" value="F:four-way junction DNA binding"/>
    <property type="evidence" value="ECO:0007669"/>
    <property type="project" value="UniProtKB-UniRule"/>
</dbReference>
<accession>A0A2S5RG03</accession>
<dbReference type="AlphaFoldDB" id="A0A2S5RG03"/>
<feature type="domain" description="AAA+ ATPase" evidence="10">
    <location>
        <begin position="36"/>
        <end position="167"/>
    </location>
</feature>
<evidence type="ECO:0000256" key="7">
    <source>
        <dbReference type="ARBA" id="ARBA00023172"/>
    </source>
</evidence>
<dbReference type="PANTHER" id="PTHR42848">
    <property type="match status" value="1"/>
</dbReference>
<comment type="domain">
    <text evidence="9">Has 3 domains, the large (RuvB-L) and small ATPase (RuvB-S) domains and the C-terminal head (RuvB-H) domain. The head domain binds DNA, while the ATPase domains jointly bind ATP, ADP or are empty depending on the state of the subunit in the translocation cycle. During a single DNA translocation step the structure of each domain remains the same, but their relative positions change.</text>
</comment>
<feature type="binding site" evidence="9">
    <location>
        <position position="51"/>
    </location>
    <ligand>
        <name>Mg(2+)</name>
        <dbReference type="ChEBI" id="CHEBI:18420"/>
    </ligand>
</feature>
<dbReference type="InterPro" id="IPR008824">
    <property type="entry name" value="RuvB-like_N"/>
</dbReference>
<evidence type="ECO:0000256" key="4">
    <source>
        <dbReference type="ARBA" id="ARBA00022801"/>
    </source>
</evidence>
<dbReference type="GO" id="GO:0009378">
    <property type="term" value="F:four-way junction helicase activity"/>
    <property type="evidence" value="ECO:0007669"/>
    <property type="project" value="InterPro"/>
</dbReference>
<feature type="region of interest" description="Head domain (RuvB-H)" evidence="9">
    <location>
        <begin position="240"/>
        <end position="319"/>
    </location>
</feature>
<dbReference type="EC" id="3.6.4.-" evidence="9"/>
<keyword evidence="7 9" id="KW-0233">DNA recombination</keyword>
<dbReference type="InterPro" id="IPR003593">
    <property type="entry name" value="AAA+_ATPase"/>
</dbReference>
<dbReference type="Pfam" id="PF05496">
    <property type="entry name" value="RuvB_N"/>
    <property type="match status" value="1"/>
</dbReference>
<feature type="binding site" evidence="9">
    <location>
        <position position="297"/>
    </location>
    <ligand>
        <name>DNA</name>
        <dbReference type="ChEBI" id="CHEBI:16991"/>
    </ligand>
</feature>
<evidence type="ECO:0000313" key="11">
    <source>
        <dbReference type="EMBL" id="PPE06231.1"/>
    </source>
</evidence>
<comment type="subcellular location">
    <subcellularLocation>
        <location evidence="9">Cytoplasm</location>
    </subcellularLocation>
</comment>
<keyword evidence="3 9" id="KW-0227">DNA damage</keyword>
<dbReference type="InterPro" id="IPR036390">
    <property type="entry name" value="WH_DNA-bd_sf"/>
</dbReference>
<comment type="subunit">
    <text evidence="9">Homohexamer. Forms an RuvA(8)-RuvB(12)-Holliday junction (HJ) complex. HJ DNA is sandwiched between 2 RuvA tetramers; dsDNA enters through RuvA and exits via RuvB. An RuvB hexamer assembles on each DNA strand where it exits the tetramer. Each RuvB hexamer is contacted by two RuvA subunits (via domain III) on 2 adjacent RuvB subunits; this complex drives branch migration. In the full resolvosome a probable DNA-RuvA(4)-RuvB(12)-RuvC(2) complex forms which resolves the HJ.</text>
</comment>
<dbReference type="GO" id="GO:0005524">
    <property type="term" value="F:ATP binding"/>
    <property type="evidence" value="ECO:0007669"/>
    <property type="project" value="UniProtKB-UniRule"/>
</dbReference>
<feature type="binding site" evidence="9">
    <location>
        <position position="51"/>
    </location>
    <ligand>
        <name>ATP</name>
        <dbReference type="ChEBI" id="CHEBI:30616"/>
    </ligand>
</feature>
<evidence type="ECO:0000256" key="6">
    <source>
        <dbReference type="ARBA" id="ARBA00023125"/>
    </source>
</evidence>
<dbReference type="Gene3D" id="1.10.8.60">
    <property type="match status" value="1"/>
</dbReference>
<evidence type="ECO:0000256" key="8">
    <source>
        <dbReference type="ARBA" id="ARBA00023204"/>
    </source>
</evidence>
<organism evidence="11 12">
    <name type="scientific">Mesoplasma corruscae</name>
    <dbReference type="NCBI Taxonomy" id="216874"/>
    <lineage>
        <taxon>Bacteria</taxon>
        <taxon>Bacillati</taxon>
        <taxon>Mycoplasmatota</taxon>
        <taxon>Mollicutes</taxon>
        <taxon>Entomoplasmatales</taxon>
        <taxon>Entomoplasmataceae</taxon>
        <taxon>Mesoplasma</taxon>
    </lineage>
</organism>
<evidence type="ECO:0000313" key="12">
    <source>
        <dbReference type="Proteomes" id="UP000239785"/>
    </source>
</evidence>
<dbReference type="InterPro" id="IPR041445">
    <property type="entry name" value="AAA_lid_4"/>
</dbReference>
<evidence type="ECO:0000256" key="1">
    <source>
        <dbReference type="ARBA" id="ARBA00022490"/>
    </source>
</evidence>
<dbReference type="SUPFAM" id="SSF52540">
    <property type="entry name" value="P-loop containing nucleoside triphosphate hydrolases"/>
    <property type="match status" value="1"/>
</dbReference>
<dbReference type="InterPro" id="IPR027417">
    <property type="entry name" value="P-loop_NTPase"/>
</dbReference>
<evidence type="ECO:0000256" key="2">
    <source>
        <dbReference type="ARBA" id="ARBA00022741"/>
    </source>
</evidence>
<dbReference type="Pfam" id="PF17864">
    <property type="entry name" value="AAA_lid_4"/>
    <property type="match status" value="1"/>
</dbReference>
<feature type="binding site" evidence="9">
    <location>
        <position position="292"/>
    </location>
    <ligand>
        <name>DNA</name>
        <dbReference type="ChEBI" id="CHEBI:16991"/>
    </ligand>
</feature>
<dbReference type="GO" id="GO:0006281">
    <property type="term" value="P:DNA repair"/>
    <property type="evidence" value="ECO:0007669"/>
    <property type="project" value="UniProtKB-UniRule"/>
</dbReference>
<dbReference type="Proteomes" id="UP000239785">
    <property type="component" value="Unassembled WGS sequence"/>
</dbReference>
<dbReference type="GO" id="GO:0006310">
    <property type="term" value="P:DNA recombination"/>
    <property type="evidence" value="ECO:0007669"/>
    <property type="project" value="UniProtKB-UniRule"/>
</dbReference>
<comment type="similarity">
    <text evidence="9">Belongs to the RuvB family.</text>
</comment>
<name>A0A2S5RG03_9MOLU</name>
<keyword evidence="11" id="KW-0347">Helicase</keyword>
<comment type="catalytic activity">
    <reaction evidence="9">
        <text>ATP + H2O = ADP + phosphate + H(+)</text>
        <dbReference type="Rhea" id="RHEA:13065"/>
        <dbReference type="ChEBI" id="CHEBI:15377"/>
        <dbReference type="ChEBI" id="CHEBI:15378"/>
        <dbReference type="ChEBI" id="CHEBI:30616"/>
        <dbReference type="ChEBI" id="CHEBI:43474"/>
        <dbReference type="ChEBI" id="CHEBI:456216"/>
    </reaction>
</comment>
<proteinExistence type="inferred from homology"/>
<keyword evidence="1 9" id="KW-0963">Cytoplasm</keyword>
<dbReference type="Pfam" id="PF05491">
    <property type="entry name" value="WHD_RuvB"/>
    <property type="match status" value="1"/>
</dbReference>
<feature type="binding site" evidence="9">
    <location>
        <position position="52"/>
    </location>
    <ligand>
        <name>ATP</name>
        <dbReference type="ChEBI" id="CHEBI:30616"/>
    </ligand>
</feature>
<feature type="binding site" evidence="9">
    <location>
        <position position="6"/>
    </location>
    <ligand>
        <name>ATP</name>
        <dbReference type="ChEBI" id="CHEBI:30616"/>
    </ligand>
</feature>
<evidence type="ECO:0000256" key="5">
    <source>
        <dbReference type="ARBA" id="ARBA00022840"/>
    </source>
</evidence>
<dbReference type="OrthoDB" id="9804478at2"/>
<dbReference type="InterPro" id="IPR036388">
    <property type="entry name" value="WH-like_DNA-bd_sf"/>
</dbReference>
<dbReference type="SMART" id="SM00382">
    <property type="entry name" value="AAA"/>
    <property type="match status" value="1"/>
</dbReference>
<dbReference type="SUPFAM" id="SSF46785">
    <property type="entry name" value="Winged helix' DNA-binding domain"/>
    <property type="match status" value="1"/>
</dbReference>